<dbReference type="Pfam" id="PF01551">
    <property type="entry name" value="Peptidase_M23"/>
    <property type="match status" value="1"/>
</dbReference>
<keyword evidence="6" id="KW-0732">Signal</keyword>
<dbReference type="InterPro" id="IPR038765">
    <property type="entry name" value="Papain-like_cys_pep_sf"/>
</dbReference>
<dbReference type="OrthoDB" id="9796191at2"/>
<dbReference type="RefSeq" id="WP_123270084.1">
    <property type="nucleotide sequence ID" value="NZ_RJJQ01000002.1"/>
</dbReference>
<dbReference type="PANTHER" id="PTHR21666:SF270">
    <property type="entry name" value="MUREIN HYDROLASE ACTIVATOR ENVC"/>
    <property type="match status" value="1"/>
</dbReference>
<evidence type="ECO:0000256" key="4">
    <source>
        <dbReference type="ARBA" id="ARBA00022807"/>
    </source>
</evidence>
<evidence type="ECO:0000256" key="6">
    <source>
        <dbReference type="SAM" id="SignalP"/>
    </source>
</evidence>
<dbReference type="PROSITE" id="PS51935">
    <property type="entry name" value="NLPC_P60"/>
    <property type="match status" value="1"/>
</dbReference>
<feature type="compositionally biased region" description="Pro residues" evidence="5">
    <location>
        <begin position="197"/>
        <end position="212"/>
    </location>
</feature>
<dbReference type="Proteomes" id="UP000271678">
    <property type="component" value="Unassembled WGS sequence"/>
</dbReference>
<evidence type="ECO:0000313" key="8">
    <source>
        <dbReference type="EMBL" id="RNI24794.1"/>
    </source>
</evidence>
<feature type="chain" id="PRO_5038380843" description="NlpC/P60 domain-containing protein" evidence="6">
    <location>
        <begin position="22"/>
        <end position="533"/>
    </location>
</feature>
<organism evidence="8 9">
    <name type="scientific">Flexivirga caeni</name>
    <dbReference type="NCBI Taxonomy" id="2294115"/>
    <lineage>
        <taxon>Bacteria</taxon>
        <taxon>Bacillati</taxon>
        <taxon>Actinomycetota</taxon>
        <taxon>Actinomycetes</taxon>
        <taxon>Micrococcales</taxon>
        <taxon>Dermacoccaceae</taxon>
        <taxon>Flexivirga</taxon>
    </lineage>
</organism>
<dbReference type="InterPro" id="IPR000064">
    <property type="entry name" value="NLP_P60_dom"/>
</dbReference>
<dbReference type="SUPFAM" id="SSF53955">
    <property type="entry name" value="Lysozyme-like"/>
    <property type="match status" value="1"/>
</dbReference>
<evidence type="ECO:0000259" key="7">
    <source>
        <dbReference type="PROSITE" id="PS51935"/>
    </source>
</evidence>
<evidence type="ECO:0000256" key="2">
    <source>
        <dbReference type="ARBA" id="ARBA00022670"/>
    </source>
</evidence>
<feature type="domain" description="NlpC/P60" evidence="7">
    <location>
        <begin position="386"/>
        <end position="517"/>
    </location>
</feature>
<feature type="region of interest" description="Disordered" evidence="5">
    <location>
        <begin position="191"/>
        <end position="231"/>
    </location>
</feature>
<feature type="signal peptide" evidence="6">
    <location>
        <begin position="1"/>
        <end position="21"/>
    </location>
</feature>
<accession>A0A3M9MH19</accession>
<dbReference type="Gene3D" id="1.10.530.10">
    <property type="match status" value="1"/>
</dbReference>
<dbReference type="CDD" id="cd12797">
    <property type="entry name" value="M23_peptidase"/>
    <property type="match status" value="1"/>
</dbReference>
<dbReference type="Gene3D" id="2.70.70.10">
    <property type="entry name" value="Glucose Permease (Domain IIA)"/>
    <property type="match status" value="1"/>
</dbReference>
<dbReference type="InterPro" id="IPR011055">
    <property type="entry name" value="Dup_hybrid_motif"/>
</dbReference>
<proteinExistence type="inferred from homology"/>
<gene>
    <name evidence="8" type="ORF">EFY87_03645</name>
</gene>
<dbReference type="GO" id="GO:0008234">
    <property type="term" value="F:cysteine-type peptidase activity"/>
    <property type="evidence" value="ECO:0007669"/>
    <property type="project" value="UniProtKB-KW"/>
</dbReference>
<dbReference type="Pfam" id="PF00877">
    <property type="entry name" value="NLPC_P60"/>
    <property type="match status" value="1"/>
</dbReference>
<reference evidence="8 9" key="1">
    <citation type="submission" date="2018-11" db="EMBL/GenBank/DDBJ databases">
        <title>Draft genome of Simplicispira Flexivirga sp. BO-16.</title>
        <authorList>
            <person name="Im W.T."/>
        </authorList>
    </citation>
    <scope>NUCLEOTIDE SEQUENCE [LARGE SCALE GENOMIC DNA]</scope>
    <source>
        <strain evidence="8 9">BO-16</strain>
    </source>
</reference>
<dbReference type="Gene3D" id="3.90.1720.10">
    <property type="entry name" value="endopeptidase domain like (from Nostoc punctiforme)"/>
    <property type="match status" value="1"/>
</dbReference>
<evidence type="ECO:0000256" key="1">
    <source>
        <dbReference type="ARBA" id="ARBA00007074"/>
    </source>
</evidence>
<dbReference type="Pfam" id="PF13406">
    <property type="entry name" value="SLT_2"/>
    <property type="match status" value="1"/>
</dbReference>
<comment type="similarity">
    <text evidence="1">Belongs to the peptidase C40 family.</text>
</comment>
<dbReference type="InterPro" id="IPR050570">
    <property type="entry name" value="Cell_wall_metabolism_enzyme"/>
</dbReference>
<evidence type="ECO:0000256" key="3">
    <source>
        <dbReference type="ARBA" id="ARBA00022801"/>
    </source>
</evidence>
<dbReference type="InterPro" id="IPR016047">
    <property type="entry name" value="M23ase_b-sheet_dom"/>
</dbReference>
<protein>
    <recommendedName>
        <fullName evidence="7">NlpC/P60 domain-containing protein</fullName>
    </recommendedName>
</protein>
<dbReference type="InterPro" id="IPR023346">
    <property type="entry name" value="Lysozyme-like_dom_sf"/>
</dbReference>
<sequence>MNKYLTGAVPVALIAAVPLMAALVVAPVTSPAAGEELAITQCDQGGAQVQPTGAWRVPTSQRYVITSGFGPRPSPGGIGSTYHEGVDIAMLPDPGSVLAAAAGKVKVAGPYGGLGNAVVLDNGGGISTTYGHMAKLDPAMHVGATVTIGQHLGLEGSTGNSTGNHLHFGVAINNKYINPIPFMQQHKAPLNGQAVAPSPPRHTGPPAPPTPPGGEGGIGFPLPLPGKDRRQSLNTPPIVIPSAIKGFYVKAANRYKLPWTLLAGIGMEETAHGMDLGVSSAGARGVMQFMPATWSVYGVDGDGDGIADINDNADSIMTAANYLTKLGVTSGPAGVKKAIFGYNHADWYVNDVLYYAHAYGGGTVLGDPTDCGSGGDGNPDLPPISDKRIKKVLGWAKDHLGDGYVMGANGPNTWDCSSFAMAAYAQVGITMPRTASAQRDWLAAGNGFKVPADKAKPGDLIFFDSYLGPNKIGHVEMVFNPAGHQAIGARNPKDGVTLSDYGYDITHKHLFEIWRVGQVSDHPSKTGQTTTTN</sequence>
<dbReference type="GO" id="GO:0006508">
    <property type="term" value="P:proteolysis"/>
    <property type="evidence" value="ECO:0007669"/>
    <property type="project" value="UniProtKB-KW"/>
</dbReference>
<dbReference type="CDD" id="cd13399">
    <property type="entry name" value="Slt35-like"/>
    <property type="match status" value="1"/>
</dbReference>
<keyword evidence="3" id="KW-0378">Hydrolase</keyword>
<dbReference type="EMBL" id="RJJQ01000002">
    <property type="protein sequence ID" value="RNI24794.1"/>
    <property type="molecule type" value="Genomic_DNA"/>
</dbReference>
<dbReference type="PANTHER" id="PTHR21666">
    <property type="entry name" value="PEPTIDASE-RELATED"/>
    <property type="match status" value="1"/>
</dbReference>
<keyword evidence="4" id="KW-0788">Thiol protease</keyword>
<keyword evidence="9" id="KW-1185">Reference proteome</keyword>
<keyword evidence="2" id="KW-0645">Protease</keyword>
<dbReference type="InterPro" id="IPR031304">
    <property type="entry name" value="SLT_2"/>
</dbReference>
<dbReference type="SUPFAM" id="SSF51261">
    <property type="entry name" value="Duplicated hybrid motif"/>
    <property type="match status" value="1"/>
</dbReference>
<comment type="caution">
    <text evidence="8">The sequence shown here is derived from an EMBL/GenBank/DDBJ whole genome shotgun (WGS) entry which is preliminary data.</text>
</comment>
<dbReference type="GO" id="GO:0004222">
    <property type="term" value="F:metalloendopeptidase activity"/>
    <property type="evidence" value="ECO:0007669"/>
    <property type="project" value="TreeGrafter"/>
</dbReference>
<evidence type="ECO:0000256" key="5">
    <source>
        <dbReference type="SAM" id="MobiDB-lite"/>
    </source>
</evidence>
<dbReference type="SUPFAM" id="SSF54001">
    <property type="entry name" value="Cysteine proteinases"/>
    <property type="match status" value="1"/>
</dbReference>
<name>A0A3M9MH19_9MICO</name>
<dbReference type="AlphaFoldDB" id="A0A3M9MH19"/>
<evidence type="ECO:0000313" key="9">
    <source>
        <dbReference type="Proteomes" id="UP000271678"/>
    </source>
</evidence>